<evidence type="ECO:0000313" key="4">
    <source>
        <dbReference type="Proteomes" id="UP000269721"/>
    </source>
</evidence>
<dbReference type="SUPFAM" id="SSF55874">
    <property type="entry name" value="ATPase domain of HSP90 chaperone/DNA topoisomerase II/histidine kinase"/>
    <property type="match status" value="2"/>
</dbReference>
<protein>
    <recommendedName>
        <fullName evidence="2">Sacsin/Nov domain-containing protein</fullName>
    </recommendedName>
</protein>
<dbReference type="OrthoDB" id="10031156at2759"/>
<name>A0A4P9WL38_9FUNG</name>
<keyword evidence="4" id="KW-1185">Reference proteome</keyword>
<dbReference type="InterPro" id="IPR036890">
    <property type="entry name" value="HATPase_C_sf"/>
</dbReference>
<dbReference type="PANTHER" id="PTHR15600:SF42">
    <property type="entry name" value="SACSIN"/>
    <property type="match status" value="1"/>
</dbReference>
<feature type="non-terminal residue" evidence="3">
    <location>
        <position position="1"/>
    </location>
</feature>
<feature type="non-terminal residue" evidence="3">
    <location>
        <position position="1707"/>
    </location>
</feature>
<evidence type="ECO:0000313" key="3">
    <source>
        <dbReference type="EMBL" id="RKO91336.1"/>
    </source>
</evidence>
<reference evidence="4" key="1">
    <citation type="journal article" date="2018" name="Nat. Microbiol.">
        <title>Leveraging single-cell genomics to expand the fungal tree of life.</title>
        <authorList>
            <person name="Ahrendt S.R."/>
            <person name="Quandt C.A."/>
            <person name="Ciobanu D."/>
            <person name="Clum A."/>
            <person name="Salamov A."/>
            <person name="Andreopoulos B."/>
            <person name="Cheng J.F."/>
            <person name="Woyke T."/>
            <person name="Pelin A."/>
            <person name="Henrissat B."/>
            <person name="Reynolds N.K."/>
            <person name="Benny G.L."/>
            <person name="Smith M.E."/>
            <person name="James T.Y."/>
            <person name="Grigoriev I.V."/>
        </authorList>
    </citation>
    <scope>NUCLEOTIDE SEQUENCE [LARGE SCALE GENOMIC DNA]</scope>
</reference>
<feature type="domain" description="Sacsin/Nov" evidence="2">
    <location>
        <begin position="378"/>
        <end position="576"/>
    </location>
</feature>
<evidence type="ECO:0000256" key="1">
    <source>
        <dbReference type="SAM" id="MobiDB-lite"/>
    </source>
</evidence>
<feature type="region of interest" description="Disordered" evidence="1">
    <location>
        <begin position="93"/>
        <end position="132"/>
    </location>
</feature>
<evidence type="ECO:0000259" key="2">
    <source>
        <dbReference type="Pfam" id="PF25794"/>
    </source>
</evidence>
<dbReference type="InterPro" id="IPR052972">
    <property type="entry name" value="Sacsin_chaperone_reg"/>
</dbReference>
<dbReference type="EMBL" id="KZ995114">
    <property type="protein sequence ID" value="RKO91336.1"/>
    <property type="molecule type" value="Genomic_DNA"/>
</dbReference>
<organism evidence="3 4">
    <name type="scientific">Blyttiomyces helicus</name>
    <dbReference type="NCBI Taxonomy" id="388810"/>
    <lineage>
        <taxon>Eukaryota</taxon>
        <taxon>Fungi</taxon>
        <taxon>Fungi incertae sedis</taxon>
        <taxon>Chytridiomycota</taxon>
        <taxon>Chytridiomycota incertae sedis</taxon>
        <taxon>Chytridiomycetes</taxon>
        <taxon>Chytridiomycetes incertae sedis</taxon>
        <taxon>Blyttiomyces</taxon>
    </lineage>
</organism>
<dbReference type="Proteomes" id="UP000269721">
    <property type="component" value="Unassembled WGS sequence"/>
</dbReference>
<accession>A0A4P9WL38</accession>
<dbReference type="GO" id="GO:0030544">
    <property type="term" value="F:Hsp70 protein binding"/>
    <property type="evidence" value="ECO:0007669"/>
    <property type="project" value="TreeGrafter"/>
</dbReference>
<feature type="domain" description="Sacsin/Nov" evidence="2">
    <location>
        <begin position="1326"/>
        <end position="1528"/>
    </location>
</feature>
<gene>
    <name evidence="3" type="ORF">BDK51DRAFT_28692</name>
</gene>
<dbReference type="InterPro" id="IPR058210">
    <property type="entry name" value="SACS/Nov_dom"/>
</dbReference>
<dbReference type="PANTHER" id="PTHR15600">
    <property type="entry name" value="SACSIN"/>
    <property type="match status" value="1"/>
</dbReference>
<dbReference type="Pfam" id="PF25794">
    <property type="entry name" value="SACS"/>
    <property type="match status" value="2"/>
</dbReference>
<proteinExistence type="predicted"/>
<sequence length="1707" mass="190369">STIKYEKTAVHQDGDYDAEWAWFLYMKKLNRTRERGDRKTLSNVILTDRISVSIALQESIYSFPPKKSLPTYKEIQDKDGWVIDPSRRAIGARIDKLNPRRKKKTPKTIENSRKPSTSRAPAPDIPNDDDSCEYPCDQNNREILAVGPEGKRPLFLDTFAADKLPIAARKLTVLKKRWGNKELESSLLERASTYPAAVARLKHFRAYHLQQKALSKMVNSLIPTGLTADDVYVAYGAASFPLRVPGPLRPSTLASNTQSALEESPFIPLKSQGRHSQMQVKRLWPAVPKPGFRKGHLGWVGVPCVNQIVISVMTRDALTRELNVRFGQSQEDCGDAFPLHDGGIAHGRSAAVESRKSHQEMAYEVGGELFKRLPPPPTKLFANVLNSYPSDPLLFSEMIQNSDDAGAKLQFFCLDTRPFPTDKVLHPRLKTFNEGPHLVAFNDEAFKPKDFVSLLSVGNSQKQEEAESIGKFGLGYHMCDELAFLSGDHLAVLDPHARIISDEGRKFHIVHEGIDALATDQLAPFHAYDSILGLLKWNGESVPWTLFRDRSPSYRLRATPAQAESSENSKEIYGERLIPRNPSIKHMRPKITFCVWNENESAPRKLFSTCIVNAGDFNGSVIRASLCETLALAEAQLIAENPELVALFPERSGFTPSTEFEPSVDYELQIEQCDSCYPIIGIAFRTSNDLETARLFGYLPQPIETSLPVHFYAHISVSDNRRALVQDEDVAGVNSKGLAGKPRAAFYAENTYRLWALDAARNPRRAWASLLSDSLERVAKPGVKLFRTISGVWISASDAMFEDCDFECHAAISRVLAAQSDSLAARLIVDVPIALVRELKIRKMGTHMTPAFARDERCGDRIPAGLNLLATTDSKLRPFPSPRDPPVYLIDISTLHIILPGARFRFVIESGLPDQIARAVHNATQSPILGLVPLRDRPVAGLAVILEMARKELTIDHESDTAPLPNAGAINSTWLQRLWGVIADLRLSKESIGDSPLEHLLLIPLRNGRLGRFSRSRKVVLPRTAQRERNLICNYFARIGSTMTSEDCGFLPLHLLDDYVSSIDDVAALCDIRPFDSLRRKIYAANMTLNERGLIRSHLATSFRKKEEPSAVLSKVLALLPLVDAAETHLLPKWDARVTIFQTSPFAFIRPESTEEDDLFGRILRYQRTTWAAYYTDHVIPHLPNRPYIVDEVVDEMFGALKTERSLDSAMRARLAELPFVETHSGSRERPFFLVDPSVTAFALLFEDEPARMDSHGKMGTGKVLLLHADIPWKVVRKLKIPKCEPGPFPDHLQIRQIVRAEERVPGPAQKRPCRLRRRPCDPPQLIANADDAGARTLKINVDPTLKTPRKVPEELKPFLSGPALLVCNDSKFRFRRHPKSGPGRKRAEKRECSIGKFGLGFNVAYHLSDVVIILSGRKIPFLDPLGHLGPSSDSGAVVDHVEDKLFKVYPVIEQIFSVLPGFKSGRPYAGTCILLPLRSKPSDISTTTPSAAEILTLVKNWKEEASRTLLFIQNVEDISASRVNVTESHQNIPIFSHALVSPSKDAWIELRKKRKHSQDSVARDQELGDSDHVQGSLLQIVYSIDVATEIPGRETVTWQWILATRYQTTAASRKLELPDMSEKKLFAHVGVAALTAEIGGGAHPRLPPKADGELFSFLPLPDLGSDVPFDINGNYLFDLCSSRTALNHQSNESGLGTGARSLELVK</sequence>